<name>A0A1G7PAR7_9BACT</name>
<dbReference type="Proteomes" id="UP000182427">
    <property type="component" value="Chromosome I"/>
</dbReference>
<dbReference type="InterPro" id="IPR018705">
    <property type="entry name" value="DUF2134_membrane"/>
</dbReference>
<accession>A0A1G7PAR7</accession>
<keyword evidence="1" id="KW-1133">Transmembrane helix</keyword>
<sequence length="475" mass="48574">MRRLSQLRDDSGQVLVVAALCMVVLIGFLGLAVDIGAVRHEQRRLQNAADATALAAALEVRVCGSTSNCGTMQTAVQKAMVENGYSGATLITQCASAGTGLTVMVNNPTCIVTNTMTSGSTTLNRLNYVETQVSETAPLYFSRIFGFTGFSLKARAQAARGIGGPCLYALNPTDSGTLNVAVGLGFRANCGVVVESSSPSSVNCLVGLGVTAPYVQVSPTGGGASLLCLGNTRVTQAPLPVPADPLAYLPAPAQPNAPCGKTTGSPYTGAPGPVTILPILANITFNPGVYCGGITITASVGSTITFNPGTYIISNYQAPKDIFGNTPAPVSSGFVISVAALSTIQGKGVMFYNQSNNGISLTLPTLPLGLSNFAFSAPTSGQYGGILFWQAKNITNTGTFLAPTLLSGQQLNGVIYEPGATVSYAVNVINAGGGYNGIVADKVQFNAGVLSTISNDYSSLQSGSPLGGDHSELVQ</sequence>
<feature type="domain" description="Putative Flp pilus-assembly TadG-like N-terminal" evidence="3">
    <location>
        <begin position="12"/>
        <end position="57"/>
    </location>
</feature>
<evidence type="ECO:0000259" key="2">
    <source>
        <dbReference type="Pfam" id="PF09977"/>
    </source>
</evidence>
<dbReference type="AlphaFoldDB" id="A0A1G7PAR7"/>
<dbReference type="Pfam" id="PF09977">
    <property type="entry name" value="Tad_C"/>
    <property type="match status" value="1"/>
</dbReference>
<reference evidence="5" key="1">
    <citation type="submission" date="2016-10" db="EMBL/GenBank/DDBJ databases">
        <authorList>
            <person name="Varghese N."/>
            <person name="Submissions S."/>
        </authorList>
    </citation>
    <scope>NUCLEOTIDE SEQUENCE [LARGE SCALE GENOMIC DNA]</scope>
    <source>
        <strain evidence="5">GAS232</strain>
    </source>
</reference>
<dbReference type="Pfam" id="PF13400">
    <property type="entry name" value="Tad"/>
    <property type="match status" value="1"/>
</dbReference>
<organism evidence="4 5">
    <name type="scientific">Terriglobus roseus</name>
    <dbReference type="NCBI Taxonomy" id="392734"/>
    <lineage>
        <taxon>Bacteria</taxon>
        <taxon>Pseudomonadati</taxon>
        <taxon>Acidobacteriota</taxon>
        <taxon>Terriglobia</taxon>
        <taxon>Terriglobales</taxon>
        <taxon>Acidobacteriaceae</taxon>
        <taxon>Terriglobus</taxon>
    </lineage>
</organism>
<feature type="domain" description="DUF2134" evidence="2">
    <location>
        <begin position="71"/>
        <end position="158"/>
    </location>
</feature>
<gene>
    <name evidence="4" type="ORF">SAMN05444167_3441</name>
</gene>
<evidence type="ECO:0000313" key="4">
    <source>
        <dbReference type="EMBL" id="SDF83373.1"/>
    </source>
</evidence>
<dbReference type="OrthoDB" id="7210116at2"/>
<proteinExistence type="predicted"/>
<keyword evidence="5" id="KW-1185">Reference proteome</keyword>
<dbReference type="EMBL" id="LT629690">
    <property type="protein sequence ID" value="SDF83373.1"/>
    <property type="molecule type" value="Genomic_DNA"/>
</dbReference>
<evidence type="ECO:0000256" key="1">
    <source>
        <dbReference type="SAM" id="Phobius"/>
    </source>
</evidence>
<protein>
    <submittedName>
        <fullName evidence="4">Putative Tad-like Flp pilus-assembly</fullName>
    </submittedName>
</protein>
<keyword evidence="1" id="KW-0812">Transmembrane</keyword>
<evidence type="ECO:0000313" key="5">
    <source>
        <dbReference type="Proteomes" id="UP000182427"/>
    </source>
</evidence>
<dbReference type="RefSeq" id="WP_083346233.1">
    <property type="nucleotide sequence ID" value="NZ_LT629690.1"/>
</dbReference>
<evidence type="ECO:0000259" key="3">
    <source>
        <dbReference type="Pfam" id="PF13400"/>
    </source>
</evidence>
<dbReference type="InterPro" id="IPR028087">
    <property type="entry name" value="Tad_N"/>
</dbReference>
<keyword evidence="1" id="KW-0472">Membrane</keyword>
<feature type="transmembrane region" description="Helical" evidence="1">
    <location>
        <begin position="12"/>
        <end position="33"/>
    </location>
</feature>